<dbReference type="Pfam" id="PF23163">
    <property type="entry name" value="CSD_RNase_II"/>
    <property type="match status" value="1"/>
</dbReference>
<evidence type="ECO:0000259" key="2">
    <source>
        <dbReference type="Pfam" id="PF23163"/>
    </source>
</evidence>
<gene>
    <name evidence="3" type="ORF">Fot_01432</name>
</gene>
<protein>
    <submittedName>
        <fullName evidence="3">Exoribonuclease II</fullName>
    </submittedName>
</protein>
<evidence type="ECO:0000313" key="3">
    <source>
        <dbReference type="EMBL" id="KAL2556693.1"/>
    </source>
</evidence>
<feature type="transmembrane region" description="Helical" evidence="1">
    <location>
        <begin position="27"/>
        <end position="46"/>
    </location>
</feature>
<feature type="domain" description="Ribonuclease II-like barrel" evidence="2">
    <location>
        <begin position="76"/>
        <end position="104"/>
    </location>
</feature>
<keyword evidence="1" id="KW-1133">Transmembrane helix</keyword>
<dbReference type="Proteomes" id="UP001604277">
    <property type="component" value="Unassembled WGS sequence"/>
</dbReference>
<keyword evidence="1" id="KW-0812">Transmembrane</keyword>
<keyword evidence="1" id="KW-0472">Membrane</keyword>
<keyword evidence="4" id="KW-1185">Reference proteome</keyword>
<name>A0ABD1X3Y5_9LAMI</name>
<comment type="caution">
    <text evidence="3">The sequence shown here is derived from an EMBL/GenBank/DDBJ whole genome shotgun (WGS) entry which is preliminary data.</text>
</comment>
<dbReference type="InterPro" id="IPR056403">
    <property type="entry name" value="RNase_II_barrel"/>
</dbReference>
<reference evidence="4" key="1">
    <citation type="submission" date="2024-07" db="EMBL/GenBank/DDBJ databases">
        <title>Two chromosome-level genome assemblies of Korean endemic species Abeliophyllum distichum and Forsythia ovata (Oleaceae).</title>
        <authorList>
            <person name="Jang H."/>
        </authorList>
    </citation>
    <scope>NUCLEOTIDE SEQUENCE [LARGE SCALE GENOMIC DNA]</scope>
</reference>
<dbReference type="EMBL" id="JBFOLJ010000001">
    <property type="protein sequence ID" value="KAL2556693.1"/>
    <property type="molecule type" value="Genomic_DNA"/>
</dbReference>
<evidence type="ECO:0000256" key="1">
    <source>
        <dbReference type="SAM" id="Phobius"/>
    </source>
</evidence>
<accession>A0ABD1X3Y5</accession>
<sequence>MDKLIERLKAKAEAEGGVVSMLKNTRIVVFFIACLIFFTIAEPLAAGASDSDKMCELLELKSSEELLENKSGKRMLQKGLLLEFKKYSKKVLLAVAQKPGGKKN</sequence>
<proteinExistence type="predicted"/>
<evidence type="ECO:0000313" key="4">
    <source>
        <dbReference type="Proteomes" id="UP001604277"/>
    </source>
</evidence>
<dbReference type="AlphaFoldDB" id="A0ABD1X3Y5"/>
<organism evidence="3 4">
    <name type="scientific">Forsythia ovata</name>
    <dbReference type="NCBI Taxonomy" id="205694"/>
    <lineage>
        <taxon>Eukaryota</taxon>
        <taxon>Viridiplantae</taxon>
        <taxon>Streptophyta</taxon>
        <taxon>Embryophyta</taxon>
        <taxon>Tracheophyta</taxon>
        <taxon>Spermatophyta</taxon>
        <taxon>Magnoliopsida</taxon>
        <taxon>eudicotyledons</taxon>
        <taxon>Gunneridae</taxon>
        <taxon>Pentapetalae</taxon>
        <taxon>asterids</taxon>
        <taxon>lamiids</taxon>
        <taxon>Lamiales</taxon>
        <taxon>Oleaceae</taxon>
        <taxon>Forsythieae</taxon>
        <taxon>Forsythia</taxon>
    </lineage>
</organism>